<comment type="caution">
    <text evidence="1">The sequence shown here is derived from an EMBL/GenBank/DDBJ whole genome shotgun (WGS) entry which is preliminary data.</text>
</comment>
<accession>X1NJT0</accession>
<protein>
    <submittedName>
        <fullName evidence="1">Uncharacterized protein</fullName>
    </submittedName>
</protein>
<reference evidence="1" key="1">
    <citation type="journal article" date="2014" name="Front. Microbiol.">
        <title>High frequency of phylogenetically diverse reductive dehalogenase-homologous genes in deep subseafloor sedimentary metagenomes.</title>
        <authorList>
            <person name="Kawai M."/>
            <person name="Futagami T."/>
            <person name="Toyoda A."/>
            <person name="Takaki Y."/>
            <person name="Nishi S."/>
            <person name="Hori S."/>
            <person name="Arai W."/>
            <person name="Tsubouchi T."/>
            <person name="Morono Y."/>
            <person name="Uchiyama I."/>
            <person name="Ito T."/>
            <person name="Fujiyama A."/>
            <person name="Inagaki F."/>
            <person name="Takami H."/>
        </authorList>
    </citation>
    <scope>NUCLEOTIDE SEQUENCE</scope>
    <source>
        <strain evidence="1">Expedition CK06-06</strain>
    </source>
</reference>
<sequence>VVTLLIDGIVAGEEQTAFDGSVIFTVLIDPEIFRGGEVSVVIEFAGTEYLVGSRYETNLFIEVDMFATLTDLYLNGVPFDPEKDVVRRDDTIQARVHLENFEHQPLSDWYVNVSYIDFPWPHKYPISSGITDSQGYYEFTWTLQDNVSGIKKVQIEGEGLFTIDSMAFDFTYIVPPLQTTKDTQLIDISGDLHVTVGSTLNLVIKARHPEEWRIEGLEFSLVSPPEGMSITYEGTITWRPDEGQEGEHTITV</sequence>
<proteinExistence type="predicted"/>
<dbReference type="AlphaFoldDB" id="X1NJT0"/>
<feature type="non-terminal residue" evidence="1">
    <location>
        <position position="252"/>
    </location>
</feature>
<evidence type="ECO:0000313" key="1">
    <source>
        <dbReference type="EMBL" id="GAI44292.1"/>
    </source>
</evidence>
<gene>
    <name evidence="1" type="ORF">S06H3_50580</name>
</gene>
<feature type="non-terminal residue" evidence="1">
    <location>
        <position position="1"/>
    </location>
</feature>
<name>X1NJT0_9ZZZZ</name>
<organism evidence="1">
    <name type="scientific">marine sediment metagenome</name>
    <dbReference type="NCBI Taxonomy" id="412755"/>
    <lineage>
        <taxon>unclassified sequences</taxon>
        <taxon>metagenomes</taxon>
        <taxon>ecological metagenomes</taxon>
    </lineage>
</organism>
<dbReference type="EMBL" id="BARV01032036">
    <property type="protein sequence ID" value="GAI44292.1"/>
    <property type="molecule type" value="Genomic_DNA"/>
</dbReference>